<protein>
    <recommendedName>
        <fullName evidence="5 11">2-dehydropantoate 2-reductase</fullName>
        <ecNumber evidence="4 11">1.1.1.169</ecNumber>
    </recommendedName>
    <alternativeName>
        <fullName evidence="9 11">Ketopantoate reductase</fullName>
    </alternativeName>
</protein>
<dbReference type="InterPro" id="IPR003710">
    <property type="entry name" value="ApbA"/>
</dbReference>
<name>A0A366I0Y1_9FIRM</name>
<dbReference type="GO" id="GO:0015940">
    <property type="term" value="P:pantothenate biosynthetic process"/>
    <property type="evidence" value="ECO:0007669"/>
    <property type="project" value="UniProtKB-UniPathway"/>
</dbReference>
<reference evidence="14 15" key="1">
    <citation type="submission" date="2018-06" db="EMBL/GenBank/DDBJ databases">
        <title>Genomic Encyclopedia of Type Strains, Phase IV (KMG-IV): sequencing the most valuable type-strain genomes for metagenomic binning, comparative biology and taxonomic classification.</title>
        <authorList>
            <person name="Goeker M."/>
        </authorList>
    </citation>
    <scope>NUCLEOTIDE SEQUENCE [LARGE SCALE GENOMIC DNA]</scope>
    <source>
        <strain evidence="14 15">DSM 22112</strain>
    </source>
</reference>
<sequence>MKINKVGILGMGAIGGLLAAQIYDYNPQGVYILGEQERIKRYQDQGWIVVNGKDYDFTGLSPEAPRTLDLIILSVKYHHLKKAIELMKPFMGENTIIISLMNGIDTENEIGAVYGMERLLYSFIVEISAVKEGRKITANKGKIVFNSLIPNDKKVMALSEFFNRTQIVYEIADDIMKEIWWKFMINVGVNQVSAVLDAPYGKCQKIDEIRELMDEAMKEVIALSKLEGANLTEEDLMRWYPILDALNPDGMTSMLQDMRGKRKTEVEMFAGVVSRLGKKHKLPTPVNDILYQLIKAKEKAIANQTVID</sequence>
<keyword evidence="7 11" id="KW-0521">NADP</keyword>
<accession>A0A366I0Y1</accession>
<dbReference type="InterPro" id="IPR036291">
    <property type="entry name" value="NAD(P)-bd_dom_sf"/>
</dbReference>
<comment type="caution">
    <text evidence="14">The sequence shown here is derived from an EMBL/GenBank/DDBJ whole genome shotgun (WGS) entry which is preliminary data.</text>
</comment>
<feature type="domain" description="Ketopantoate reductase C-terminal" evidence="13">
    <location>
        <begin position="174"/>
        <end position="298"/>
    </location>
</feature>
<dbReference type="AlphaFoldDB" id="A0A366I0Y1"/>
<evidence type="ECO:0000259" key="13">
    <source>
        <dbReference type="Pfam" id="PF08546"/>
    </source>
</evidence>
<dbReference type="Proteomes" id="UP000253490">
    <property type="component" value="Unassembled WGS sequence"/>
</dbReference>
<evidence type="ECO:0000256" key="6">
    <source>
        <dbReference type="ARBA" id="ARBA00022655"/>
    </source>
</evidence>
<feature type="domain" description="Ketopantoate reductase N-terminal" evidence="12">
    <location>
        <begin position="6"/>
        <end position="143"/>
    </location>
</feature>
<comment type="catalytic activity">
    <reaction evidence="10 11">
        <text>(R)-pantoate + NADP(+) = 2-dehydropantoate + NADPH + H(+)</text>
        <dbReference type="Rhea" id="RHEA:16233"/>
        <dbReference type="ChEBI" id="CHEBI:11561"/>
        <dbReference type="ChEBI" id="CHEBI:15378"/>
        <dbReference type="ChEBI" id="CHEBI:15980"/>
        <dbReference type="ChEBI" id="CHEBI:57783"/>
        <dbReference type="ChEBI" id="CHEBI:58349"/>
        <dbReference type="EC" id="1.1.1.169"/>
    </reaction>
</comment>
<comment type="pathway">
    <text evidence="2 11">Cofactor biosynthesis; (R)-pantothenate biosynthesis; (R)-pantoate from 3-methyl-2-oxobutanoate: step 2/2.</text>
</comment>
<dbReference type="EMBL" id="QNRX01000018">
    <property type="protein sequence ID" value="RBP59657.1"/>
    <property type="molecule type" value="Genomic_DNA"/>
</dbReference>
<dbReference type="InterPro" id="IPR013332">
    <property type="entry name" value="KPR_N"/>
</dbReference>
<dbReference type="GO" id="GO:0005737">
    <property type="term" value="C:cytoplasm"/>
    <property type="evidence" value="ECO:0007669"/>
    <property type="project" value="TreeGrafter"/>
</dbReference>
<evidence type="ECO:0000313" key="14">
    <source>
        <dbReference type="EMBL" id="RBP59657.1"/>
    </source>
</evidence>
<dbReference type="OrthoDB" id="9793586at2"/>
<keyword evidence="6 11" id="KW-0566">Pantothenate biosynthesis</keyword>
<evidence type="ECO:0000256" key="5">
    <source>
        <dbReference type="ARBA" id="ARBA00019465"/>
    </source>
</evidence>
<dbReference type="GO" id="GO:0050661">
    <property type="term" value="F:NADP binding"/>
    <property type="evidence" value="ECO:0007669"/>
    <property type="project" value="TreeGrafter"/>
</dbReference>
<dbReference type="UniPathway" id="UPA00028">
    <property type="reaction ID" value="UER00004"/>
</dbReference>
<comment type="function">
    <text evidence="1 11">Catalyzes the NADPH-dependent reduction of ketopantoate into pantoic acid.</text>
</comment>
<evidence type="ECO:0000259" key="12">
    <source>
        <dbReference type="Pfam" id="PF02558"/>
    </source>
</evidence>
<dbReference type="Pfam" id="PF08546">
    <property type="entry name" value="ApbA_C"/>
    <property type="match status" value="1"/>
</dbReference>
<evidence type="ECO:0000313" key="15">
    <source>
        <dbReference type="Proteomes" id="UP000253490"/>
    </source>
</evidence>
<dbReference type="PANTHER" id="PTHR43765">
    <property type="entry name" value="2-DEHYDROPANTOATE 2-REDUCTASE-RELATED"/>
    <property type="match status" value="1"/>
</dbReference>
<dbReference type="RefSeq" id="WP_113921442.1">
    <property type="nucleotide sequence ID" value="NZ_QNRX01000018.1"/>
</dbReference>
<evidence type="ECO:0000256" key="9">
    <source>
        <dbReference type="ARBA" id="ARBA00032024"/>
    </source>
</evidence>
<dbReference type="FunFam" id="1.10.1040.10:FF:000017">
    <property type="entry name" value="2-dehydropantoate 2-reductase"/>
    <property type="match status" value="1"/>
</dbReference>
<evidence type="ECO:0000256" key="2">
    <source>
        <dbReference type="ARBA" id="ARBA00004994"/>
    </source>
</evidence>
<dbReference type="Gene3D" id="1.10.1040.10">
    <property type="entry name" value="N-(1-d-carboxylethyl)-l-norvaline Dehydrogenase, domain 2"/>
    <property type="match status" value="1"/>
</dbReference>
<evidence type="ECO:0000256" key="10">
    <source>
        <dbReference type="ARBA" id="ARBA00048793"/>
    </source>
</evidence>
<dbReference type="InterPro" id="IPR008927">
    <property type="entry name" value="6-PGluconate_DH-like_C_sf"/>
</dbReference>
<evidence type="ECO:0000256" key="11">
    <source>
        <dbReference type="RuleBase" id="RU362068"/>
    </source>
</evidence>
<evidence type="ECO:0000256" key="4">
    <source>
        <dbReference type="ARBA" id="ARBA00013014"/>
    </source>
</evidence>
<evidence type="ECO:0000256" key="7">
    <source>
        <dbReference type="ARBA" id="ARBA00022857"/>
    </source>
</evidence>
<dbReference type="PANTHER" id="PTHR43765:SF2">
    <property type="entry name" value="2-DEHYDROPANTOATE 2-REDUCTASE"/>
    <property type="match status" value="1"/>
</dbReference>
<evidence type="ECO:0000256" key="8">
    <source>
        <dbReference type="ARBA" id="ARBA00023002"/>
    </source>
</evidence>
<organism evidence="14 15">
    <name type="scientific">Alkalibaculum bacchi</name>
    <dbReference type="NCBI Taxonomy" id="645887"/>
    <lineage>
        <taxon>Bacteria</taxon>
        <taxon>Bacillati</taxon>
        <taxon>Bacillota</taxon>
        <taxon>Clostridia</taxon>
        <taxon>Eubacteriales</taxon>
        <taxon>Eubacteriaceae</taxon>
        <taxon>Alkalibaculum</taxon>
    </lineage>
</organism>
<dbReference type="NCBIfam" id="TIGR00745">
    <property type="entry name" value="apbA_panE"/>
    <property type="match status" value="1"/>
</dbReference>
<comment type="similarity">
    <text evidence="3 11">Belongs to the ketopantoate reductase family.</text>
</comment>
<dbReference type="Pfam" id="PF02558">
    <property type="entry name" value="ApbA"/>
    <property type="match status" value="1"/>
</dbReference>
<proteinExistence type="inferred from homology"/>
<dbReference type="InterPro" id="IPR013752">
    <property type="entry name" value="KPA_reductase"/>
</dbReference>
<dbReference type="InterPro" id="IPR013328">
    <property type="entry name" value="6PGD_dom2"/>
</dbReference>
<dbReference type="SUPFAM" id="SSF51735">
    <property type="entry name" value="NAD(P)-binding Rossmann-fold domains"/>
    <property type="match status" value="1"/>
</dbReference>
<gene>
    <name evidence="14" type="ORF">DES36_1187</name>
</gene>
<keyword evidence="8 11" id="KW-0560">Oxidoreductase</keyword>
<dbReference type="GO" id="GO:0008677">
    <property type="term" value="F:2-dehydropantoate 2-reductase activity"/>
    <property type="evidence" value="ECO:0007669"/>
    <property type="project" value="UniProtKB-EC"/>
</dbReference>
<evidence type="ECO:0000256" key="1">
    <source>
        <dbReference type="ARBA" id="ARBA00002919"/>
    </source>
</evidence>
<keyword evidence="15" id="KW-1185">Reference proteome</keyword>
<dbReference type="InterPro" id="IPR050838">
    <property type="entry name" value="Ketopantoate_reductase"/>
</dbReference>
<dbReference type="Gene3D" id="3.40.50.720">
    <property type="entry name" value="NAD(P)-binding Rossmann-like Domain"/>
    <property type="match status" value="1"/>
</dbReference>
<dbReference type="SUPFAM" id="SSF48179">
    <property type="entry name" value="6-phosphogluconate dehydrogenase C-terminal domain-like"/>
    <property type="match status" value="1"/>
</dbReference>
<dbReference type="EC" id="1.1.1.169" evidence="4 11"/>
<evidence type="ECO:0000256" key="3">
    <source>
        <dbReference type="ARBA" id="ARBA00007870"/>
    </source>
</evidence>